<feature type="compositionally biased region" description="Pro residues" evidence="1">
    <location>
        <begin position="85"/>
        <end position="97"/>
    </location>
</feature>
<dbReference type="AlphaFoldDB" id="A0A9Q9IP52"/>
<organism evidence="2 3">
    <name type="scientific">Dactylosporangium aurantiacum</name>
    <dbReference type="NCBI Taxonomy" id="35754"/>
    <lineage>
        <taxon>Bacteria</taxon>
        <taxon>Bacillati</taxon>
        <taxon>Actinomycetota</taxon>
        <taxon>Actinomycetes</taxon>
        <taxon>Micromonosporales</taxon>
        <taxon>Micromonosporaceae</taxon>
        <taxon>Dactylosporangium</taxon>
    </lineage>
</organism>
<protein>
    <submittedName>
        <fullName evidence="2">Uncharacterized protein</fullName>
    </submittedName>
</protein>
<keyword evidence="3" id="KW-1185">Reference proteome</keyword>
<sequence>MGTVEGTLGMPAAWLRAIRRRRGGAPIRTAGVASLVATRPNLRTSFIGPRAPAGIRDQLGRVACRLSAGGRGVTDLTPRATGDGRPPPGAAPPPAEPDPVTVSEIITDPREVMQ</sequence>
<proteinExistence type="predicted"/>
<evidence type="ECO:0000256" key="1">
    <source>
        <dbReference type="SAM" id="MobiDB-lite"/>
    </source>
</evidence>
<evidence type="ECO:0000313" key="2">
    <source>
        <dbReference type="EMBL" id="UWZ56869.1"/>
    </source>
</evidence>
<evidence type="ECO:0000313" key="3">
    <source>
        <dbReference type="Proteomes" id="UP001058003"/>
    </source>
</evidence>
<dbReference type="RefSeq" id="WP_156089704.1">
    <property type="nucleotide sequence ID" value="NZ_CP073767.1"/>
</dbReference>
<gene>
    <name evidence="2" type="ORF">Daura_12215</name>
</gene>
<feature type="region of interest" description="Disordered" evidence="1">
    <location>
        <begin position="68"/>
        <end position="114"/>
    </location>
</feature>
<dbReference type="Proteomes" id="UP001058003">
    <property type="component" value="Chromosome"/>
</dbReference>
<dbReference type="KEGG" id="daur:Daura_12215"/>
<dbReference type="EMBL" id="CP073767">
    <property type="protein sequence ID" value="UWZ56869.1"/>
    <property type="molecule type" value="Genomic_DNA"/>
</dbReference>
<reference evidence="2" key="1">
    <citation type="submission" date="2021-04" db="EMBL/GenBank/DDBJ databases">
        <title>Dactylosporangium aurantiacum NRRL B-8018 full assembly.</title>
        <authorList>
            <person name="Hartkoorn R.C."/>
            <person name="Beaudoing E."/>
            <person name="Hot D."/>
        </authorList>
    </citation>
    <scope>NUCLEOTIDE SEQUENCE</scope>
    <source>
        <strain evidence="2">NRRL B-8018</strain>
    </source>
</reference>
<accession>A0A9Q9IP52</accession>
<name>A0A9Q9IP52_9ACTN</name>